<gene>
    <name evidence="6" type="ORF">Ahy_B02g058866</name>
</gene>
<organism evidence="6 7">
    <name type="scientific">Arachis hypogaea</name>
    <name type="common">Peanut</name>
    <dbReference type="NCBI Taxonomy" id="3818"/>
    <lineage>
        <taxon>Eukaryota</taxon>
        <taxon>Viridiplantae</taxon>
        <taxon>Streptophyta</taxon>
        <taxon>Embryophyta</taxon>
        <taxon>Tracheophyta</taxon>
        <taxon>Spermatophyta</taxon>
        <taxon>Magnoliopsida</taxon>
        <taxon>eudicotyledons</taxon>
        <taxon>Gunneridae</taxon>
        <taxon>Pentapetalae</taxon>
        <taxon>rosids</taxon>
        <taxon>fabids</taxon>
        <taxon>Fabales</taxon>
        <taxon>Fabaceae</taxon>
        <taxon>Papilionoideae</taxon>
        <taxon>50 kb inversion clade</taxon>
        <taxon>dalbergioids sensu lato</taxon>
        <taxon>Dalbergieae</taxon>
        <taxon>Pterocarpus clade</taxon>
        <taxon>Arachis</taxon>
    </lineage>
</organism>
<sequence>MFDVSTVGICNGLTFLDLIINQIQTLYSKYGCKVPLLLLSKDDTHVKTLKVLEKYQGSTIDVQRIKQGEGDGEGLELESLAGHYSKEEVYVILTIPMSEIGFYMFTCMPVD</sequence>
<evidence type="ECO:0000256" key="5">
    <source>
        <dbReference type="ARBA" id="ARBA00048128"/>
    </source>
</evidence>
<comment type="similarity">
    <text evidence="1">Belongs to the UDPGP type 1 family.</text>
</comment>
<dbReference type="InterPro" id="IPR016267">
    <property type="entry name" value="UDPGP_trans"/>
</dbReference>
<dbReference type="SUPFAM" id="SSF53448">
    <property type="entry name" value="Nucleotide-diphospho-sugar transferases"/>
    <property type="match status" value="1"/>
</dbReference>
<accession>A0A445AFL1</accession>
<keyword evidence="4" id="KW-0548">Nucleotidyltransferase</keyword>
<evidence type="ECO:0000256" key="3">
    <source>
        <dbReference type="ARBA" id="ARBA00022679"/>
    </source>
</evidence>
<dbReference type="InterPro" id="IPR002618">
    <property type="entry name" value="UDPGP_fam"/>
</dbReference>
<evidence type="ECO:0000256" key="4">
    <source>
        <dbReference type="ARBA" id="ARBA00022695"/>
    </source>
</evidence>
<dbReference type="EMBL" id="SDMP01000012">
    <property type="protein sequence ID" value="RYR25211.1"/>
    <property type="molecule type" value="Genomic_DNA"/>
</dbReference>
<dbReference type="EC" id="2.7.7.9" evidence="2"/>
<evidence type="ECO:0000256" key="2">
    <source>
        <dbReference type="ARBA" id="ARBA00012415"/>
    </source>
</evidence>
<dbReference type="Gene3D" id="3.90.550.10">
    <property type="entry name" value="Spore Coat Polysaccharide Biosynthesis Protein SpsA, Chain A"/>
    <property type="match status" value="1"/>
</dbReference>
<reference evidence="6 7" key="1">
    <citation type="submission" date="2019-01" db="EMBL/GenBank/DDBJ databases">
        <title>Sequencing of cultivated peanut Arachis hypogaea provides insights into genome evolution and oil improvement.</title>
        <authorList>
            <person name="Chen X."/>
        </authorList>
    </citation>
    <scope>NUCLEOTIDE SEQUENCE [LARGE SCALE GENOMIC DNA]</scope>
    <source>
        <strain evidence="7">cv. Fuhuasheng</strain>
        <tissue evidence="6">Leaves</tissue>
    </source>
</reference>
<name>A0A445AFL1_ARAHY</name>
<dbReference type="GO" id="GO:0006011">
    <property type="term" value="P:UDP-alpha-D-glucose metabolic process"/>
    <property type="evidence" value="ECO:0007669"/>
    <property type="project" value="InterPro"/>
</dbReference>
<dbReference type="AlphaFoldDB" id="A0A445AFL1"/>
<comment type="caution">
    <text evidence="6">The sequence shown here is derived from an EMBL/GenBank/DDBJ whole genome shotgun (WGS) entry which is preliminary data.</text>
</comment>
<dbReference type="InterPro" id="IPR029044">
    <property type="entry name" value="Nucleotide-diphossugar_trans"/>
</dbReference>
<proteinExistence type="inferred from homology"/>
<evidence type="ECO:0000313" key="6">
    <source>
        <dbReference type="EMBL" id="RYR25211.1"/>
    </source>
</evidence>
<evidence type="ECO:0000313" key="7">
    <source>
        <dbReference type="Proteomes" id="UP000289738"/>
    </source>
</evidence>
<dbReference type="Pfam" id="PF01704">
    <property type="entry name" value="UDPGP"/>
    <property type="match status" value="1"/>
</dbReference>
<dbReference type="GO" id="GO:0003983">
    <property type="term" value="F:UTP:glucose-1-phosphate uridylyltransferase activity"/>
    <property type="evidence" value="ECO:0007669"/>
    <property type="project" value="UniProtKB-EC"/>
</dbReference>
<dbReference type="Proteomes" id="UP000289738">
    <property type="component" value="Chromosome B02"/>
</dbReference>
<protein>
    <recommendedName>
        <fullName evidence="2">UTP--glucose-1-phosphate uridylyltransferase</fullName>
        <ecNumber evidence="2">2.7.7.9</ecNumber>
    </recommendedName>
</protein>
<keyword evidence="3" id="KW-0808">Transferase</keyword>
<dbReference type="PANTHER" id="PTHR43511">
    <property type="match status" value="1"/>
</dbReference>
<evidence type="ECO:0000256" key="1">
    <source>
        <dbReference type="ARBA" id="ARBA00010401"/>
    </source>
</evidence>
<comment type="catalytic activity">
    <reaction evidence="5">
        <text>alpha-D-glucose 1-phosphate + UTP + H(+) = UDP-alpha-D-glucose + diphosphate</text>
        <dbReference type="Rhea" id="RHEA:19889"/>
        <dbReference type="ChEBI" id="CHEBI:15378"/>
        <dbReference type="ChEBI" id="CHEBI:33019"/>
        <dbReference type="ChEBI" id="CHEBI:46398"/>
        <dbReference type="ChEBI" id="CHEBI:58601"/>
        <dbReference type="ChEBI" id="CHEBI:58885"/>
        <dbReference type="EC" id="2.7.7.9"/>
    </reaction>
</comment>
<dbReference type="STRING" id="3818.A0A445AFL1"/>
<keyword evidence="7" id="KW-1185">Reference proteome</keyword>